<dbReference type="SUPFAM" id="SSF54928">
    <property type="entry name" value="RNA-binding domain, RBD"/>
    <property type="match status" value="1"/>
</dbReference>
<sequence length="101" mass="11368">MDLPSRLDGLRVRDMDMKHGFAFVEFCGPRDANDARYSLNGRDLNGSRLLVEFAKGVSGLNSCDVHVIRPSVVRFRSSDSGSLWRHQVVKIGEQKGRNEAY</sequence>
<dbReference type="GO" id="GO:0008380">
    <property type="term" value="P:RNA splicing"/>
    <property type="evidence" value="ECO:0007669"/>
    <property type="project" value="UniProtKB-KW"/>
</dbReference>
<protein>
    <recommendedName>
        <fullName evidence="5">RRM domain-containing protein</fullName>
    </recommendedName>
</protein>
<feature type="domain" description="RRM" evidence="5">
    <location>
        <begin position="1"/>
        <end position="56"/>
    </location>
</feature>
<gene>
    <name evidence="6" type="ORF">M8C21_018655</name>
</gene>
<reference evidence="6" key="1">
    <citation type="submission" date="2022-06" db="EMBL/GenBank/DDBJ databases">
        <title>Uncovering the hologenomic basis of an extraordinary plant invasion.</title>
        <authorList>
            <person name="Bieker V.C."/>
            <person name="Martin M.D."/>
            <person name="Gilbert T."/>
            <person name="Hodgins K."/>
            <person name="Battlay P."/>
            <person name="Petersen B."/>
            <person name="Wilson J."/>
        </authorList>
    </citation>
    <scope>NUCLEOTIDE SEQUENCE</scope>
    <source>
        <strain evidence="6">AA19_3_7</strain>
        <tissue evidence="6">Leaf</tissue>
    </source>
</reference>
<evidence type="ECO:0000259" key="5">
    <source>
        <dbReference type="PROSITE" id="PS50102"/>
    </source>
</evidence>
<keyword evidence="2" id="KW-0747">Spliceosome</keyword>
<dbReference type="GO" id="GO:0003723">
    <property type="term" value="F:RNA binding"/>
    <property type="evidence" value="ECO:0007669"/>
    <property type="project" value="UniProtKB-UniRule"/>
</dbReference>
<dbReference type="PANTHER" id="PTHR23147">
    <property type="entry name" value="SERINE/ARGININE RICH SPLICING FACTOR"/>
    <property type="match status" value="1"/>
</dbReference>
<dbReference type="Pfam" id="PF00076">
    <property type="entry name" value="RRM_1"/>
    <property type="match status" value="1"/>
</dbReference>
<keyword evidence="3" id="KW-0508">mRNA splicing</keyword>
<dbReference type="AlphaFoldDB" id="A0AAD5G9L9"/>
<dbReference type="EMBL" id="JAMZMK010009929">
    <property type="protein sequence ID" value="KAI7733677.1"/>
    <property type="molecule type" value="Genomic_DNA"/>
</dbReference>
<evidence type="ECO:0000256" key="2">
    <source>
        <dbReference type="ARBA" id="ARBA00022728"/>
    </source>
</evidence>
<dbReference type="Gene3D" id="3.30.70.330">
    <property type="match status" value="1"/>
</dbReference>
<dbReference type="InterPro" id="IPR050907">
    <property type="entry name" value="SRSF"/>
</dbReference>
<evidence type="ECO:0000256" key="1">
    <source>
        <dbReference type="ARBA" id="ARBA00022664"/>
    </source>
</evidence>
<dbReference type="InterPro" id="IPR035979">
    <property type="entry name" value="RBD_domain_sf"/>
</dbReference>
<organism evidence="6 7">
    <name type="scientific">Ambrosia artemisiifolia</name>
    <name type="common">Common ragweed</name>
    <dbReference type="NCBI Taxonomy" id="4212"/>
    <lineage>
        <taxon>Eukaryota</taxon>
        <taxon>Viridiplantae</taxon>
        <taxon>Streptophyta</taxon>
        <taxon>Embryophyta</taxon>
        <taxon>Tracheophyta</taxon>
        <taxon>Spermatophyta</taxon>
        <taxon>Magnoliopsida</taxon>
        <taxon>eudicotyledons</taxon>
        <taxon>Gunneridae</taxon>
        <taxon>Pentapetalae</taxon>
        <taxon>asterids</taxon>
        <taxon>campanulids</taxon>
        <taxon>Asterales</taxon>
        <taxon>Asteraceae</taxon>
        <taxon>Asteroideae</taxon>
        <taxon>Heliantheae alliance</taxon>
        <taxon>Heliantheae</taxon>
        <taxon>Ambrosia</taxon>
    </lineage>
</organism>
<evidence type="ECO:0000313" key="7">
    <source>
        <dbReference type="Proteomes" id="UP001206925"/>
    </source>
</evidence>
<evidence type="ECO:0000256" key="4">
    <source>
        <dbReference type="PROSITE-ProRule" id="PRU00176"/>
    </source>
</evidence>
<keyword evidence="1" id="KW-0507">mRNA processing</keyword>
<name>A0AAD5G9L9_AMBAR</name>
<keyword evidence="7" id="KW-1185">Reference proteome</keyword>
<dbReference type="GO" id="GO:0005681">
    <property type="term" value="C:spliceosomal complex"/>
    <property type="evidence" value="ECO:0007669"/>
    <property type="project" value="UniProtKB-KW"/>
</dbReference>
<dbReference type="PROSITE" id="PS50102">
    <property type="entry name" value="RRM"/>
    <property type="match status" value="1"/>
</dbReference>
<comment type="caution">
    <text evidence="6">The sequence shown here is derived from an EMBL/GenBank/DDBJ whole genome shotgun (WGS) entry which is preliminary data.</text>
</comment>
<keyword evidence="4" id="KW-0694">RNA-binding</keyword>
<accession>A0AAD5G9L9</accession>
<dbReference type="Proteomes" id="UP001206925">
    <property type="component" value="Unassembled WGS sequence"/>
</dbReference>
<evidence type="ECO:0000256" key="3">
    <source>
        <dbReference type="ARBA" id="ARBA00023187"/>
    </source>
</evidence>
<dbReference type="GO" id="GO:0006397">
    <property type="term" value="P:mRNA processing"/>
    <property type="evidence" value="ECO:0007669"/>
    <property type="project" value="UniProtKB-KW"/>
</dbReference>
<dbReference type="InterPro" id="IPR012677">
    <property type="entry name" value="Nucleotide-bd_a/b_plait_sf"/>
</dbReference>
<evidence type="ECO:0000313" key="6">
    <source>
        <dbReference type="EMBL" id="KAI7733677.1"/>
    </source>
</evidence>
<proteinExistence type="predicted"/>
<dbReference type="InterPro" id="IPR000504">
    <property type="entry name" value="RRM_dom"/>
</dbReference>